<comment type="caution">
    <text evidence="1">The sequence shown here is derived from an EMBL/GenBank/DDBJ whole genome shotgun (WGS) entry which is preliminary data.</text>
</comment>
<organism evidence="1 2">
    <name type="scientific">Roseburia inulinivorans</name>
    <dbReference type="NCBI Taxonomy" id="360807"/>
    <lineage>
        <taxon>Bacteria</taxon>
        <taxon>Bacillati</taxon>
        <taxon>Bacillota</taxon>
        <taxon>Clostridia</taxon>
        <taxon>Lachnospirales</taxon>
        <taxon>Lachnospiraceae</taxon>
        <taxon>Roseburia</taxon>
    </lineage>
</organism>
<accession>A0A3R6DSA1</accession>
<dbReference type="Proteomes" id="UP000283492">
    <property type="component" value="Unassembled WGS sequence"/>
</dbReference>
<dbReference type="EMBL" id="QSFX01000008">
    <property type="protein sequence ID" value="RHA89911.1"/>
    <property type="molecule type" value="Genomic_DNA"/>
</dbReference>
<evidence type="ECO:0000313" key="1">
    <source>
        <dbReference type="EMBL" id="RHA89911.1"/>
    </source>
</evidence>
<dbReference type="AlphaFoldDB" id="A0A3R6DSA1"/>
<evidence type="ECO:0000313" key="2">
    <source>
        <dbReference type="Proteomes" id="UP000283492"/>
    </source>
</evidence>
<gene>
    <name evidence="1" type="ORF">DW914_06735</name>
</gene>
<name>A0A3R6DSA1_9FIRM</name>
<protein>
    <submittedName>
        <fullName evidence="1">Uncharacterized protein</fullName>
    </submittedName>
</protein>
<dbReference type="RefSeq" id="WP_118580815.1">
    <property type="nucleotide sequence ID" value="NZ_CABJFX010000008.1"/>
</dbReference>
<proteinExistence type="predicted"/>
<sequence>MKTIEKVEIKKLSFPVGNIYNYNAMIFRSVDGGKTFIYCGCGKYCATLEEAEAYKTKIELK</sequence>
<reference evidence="1 2" key="1">
    <citation type="submission" date="2018-08" db="EMBL/GenBank/DDBJ databases">
        <title>A genome reference for cultivated species of the human gut microbiota.</title>
        <authorList>
            <person name="Zou Y."/>
            <person name="Xue W."/>
            <person name="Luo G."/>
        </authorList>
    </citation>
    <scope>NUCLEOTIDE SEQUENCE [LARGE SCALE GENOMIC DNA]</scope>
    <source>
        <strain evidence="1 2">AM42-1AC</strain>
    </source>
</reference>